<name>A0ABU8RZK0_9SPHN</name>
<organism evidence="2 3">
    <name type="scientific">Novosphingobium anseongense</name>
    <dbReference type="NCBI Taxonomy" id="3133436"/>
    <lineage>
        <taxon>Bacteria</taxon>
        <taxon>Pseudomonadati</taxon>
        <taxon>Pseudomonadota</taxon>
        <taxon>Alphaproteobacteria</taxon>
        <taxon>Sphingomonadales</taxon>
        <taxon>Sphingomonadaceae</taxon>
        <taxon>Novosphingobium</taxon>
    </lineage>
</organism>
<accession>A0ABU8RZK0</accession>
<evidence type="ECO:0000313" key="3">
    <source>
        <dbReference type="Proteomes" id="UP001361239"/>
    </source>
</evidence>
<reference evidence="2 3" key="1">
    <citation type="submission" date="2024-03" db="EMBL/GenBank/DDBJ databases">
        <authorList>
            <person name="Jo J.-H."/>
        </authorList>
    </citation>
    <scope>NUCLEOTIDE SEQUENCE [LARGE SCALE GENOMIC DNA]</scope>
    <source>
        <strain evidence="2 3">PS1R-30</strain>
    </source>
</reference>
<dbReference type="RefSeq" id="WP_339588452.1">
    <property type="nucleotide sequence ID" value="NZ_JBBHJZ010000004.1"/>
</dbReference>
<dbReference type="Proteomes" id="UP001361239">
    <property type="component" value="Unassembled WGS sequence"/>
</dbReference>
<gene>
    <name evidence="2" type="ORF">WG901_17795</name>
</gene>
<keyword evidence="3" id="KW-1185">Reference proteome</keyword>
<sequence>MPRLMPRRSLLSTVSLVALAFAPLPAFARDDAAGDVAKQLSDPGNQVAATVALTALSEALLDIRIEPLRRALGAIGSDRADDLPLDARLRDLAGPGARDLPGDIGRTVPKTMGAAAGMAGAVGEMLPELQAAIDRMKNALPQN</sequence>
<proteinExistence type="predicted"/>
<comment type="caution">
    <text evidence="2">The sequence shown here is derived from an EMBL/GenBank/DDBJ whole genome shotgun (WGS) entry which is preliminary data.</text>
</comment>
<dbReference type="EMBL" id="JBBHJZ010000004">
    <property type="protein sequence ID" value="MEJ5978509.1"/>
    <property type="molecule type" value="Genomic_DNA"/>
</dbReference>
<feature type="signal peptide" evidence="1">
    <location>
        <begin position="1"/>
        <end position="28"/>
    </location>
</feature>
<evidence type="ECO:0000313" key="2">
    <source>
        <dbReference type="EMBL" id="MEJ5978509.1"/>
    </source>
</evidence>
<evidence type="ECO:0000256" key="1">
    <source>
        <dbReference type="SAM" id="SignalP"/>
    </source>
</evidence>
<feature type="chain" id="PRO_5046041733" evidence="1">
    <location>
        <begin position="29"/>
        <end position="143"/>
    </location>
</feature>
<protein>
    <submittedName>
        <fullName evidence="2">Uncharacterized protein</fullName>
    </submittedName>
</protein>
<keyword evidence="1" id="KW-0732">Signal</keyword>